<organism evidence="1">
    <name type="scientific">Micrurus spixii</name>
    <name type="common">Amazon coral snake</name>
    <dbReference type="NCBI Taxonomy" id="129469"/>
    <lineage>
        <taxon>Eukaryota</taxon>
        <taxon>Metazoa</taxon>
        <taxon>Chordata</taxon>
        <taxon>Craniata</taxon>
        <taxon>Vertebrata</taxon>
        <taxon>Euteleostomi</taxon>
        <taxon>Lepidosauria</taxon>
        <taxon>Squamata</taxon>
        <taxon>Bifurcata</taxon>
        <taxon>Unidentata</taxon>
        <taxon>Episquamata</taxon>
        <taxon>Toxicofera</taxon>
        <taxon>Serpentes</taxon>
        <taxon>Colubroidea</taxon>
        <taxon>Elapidae</taxon>
        <taxon>Elapinae</taxon>
        <taxon>Micrurus</taxon>
    </lineage>
</organism>
<accession>A0A2D4LD40</accession>
<dbReference type="EMBL" id="IACM01004182">
    <property type="protein sequence ID" value="LAB18924.1"/>
    <property type="molecule type" value="Transcribed_RNA"/>
</dbReference>
<name>A0A2D4LD40_9SAUR</name>
<dbReference type="AlphaFoldDB" id="A0A2D4LD40"/>
<reference evidence="1" key="1">
    <citation type="submission" date="2017-07" db="EMBL/GenBank/DDBJ databases">
        <authorList>
            <person name="Mikheyev A."/>
            <person name="Grau M."/>
        </authorList>
    </citation>
    <scope>NUCLEOTIDE SEQUENCE</scope>
    <source>
        <tissue evidence="1">Venom_gland</tissue>
    </source>
</reference>
<evidence type="ECO:0000313" key="1">
    <source>
        <dbReference type="EMBL" id="LAB18924.1"/>
    </source>
</evidence>
<protein>
    <submittedName>
        <fullName evidence="1">Uncharacterized protein</fullName>
    </submittedName>
</protein>
<reference evidence="1" key="2">
    <citation type="submission" date="2017-11" db="EMBL/GenBank/DDBJ databases">
        <title>Coralsnake Venomics: Analyses of Venom Gland Transcriptomes and Proteomes of Six Brazilian Taxa.</title>
        <authorList>
            <person name="Aird S.D."/>
            <person name="Jorge da Silva N."/>
            <person name="Qiu L."/>
            <person name="Villar-Briones A."/>
            <person name="Aparecida-Saddi V."/>
            <person name="Campos-Telles M.P."/>
            <person name="Grau M."/>
            <person name="Mikheyev A.S."/>
        </authorList>
    </citation>
    <scope>NUCLEOTIDE SEQUENCE</scope>
    <source>
        <tissue evidence="1">Venom_gland</tissue>
    </source>
</reference>
<proteinExistence type="predicted"/>
<sequence>MRTINIVKGIKFTWAEENTNTTTLPFLDILISRGNDGKLETQVYHKTTHTNQVIRLKNAISDKVTLAGNEHLHENNRAQKASRTPYFNPELQIFPFEEFLL</sequence>